<dbReference type="RefSeq" id="WP_338688726.1">
    <property type="nucleotide sequence ID" value="NZ_AP024702.1"/>
</dbReference>
<feature type="domain" description="Sialate O-acetylesterase" evidence="2">
    <location>
        <begin position="116"/>
        <end position="337"/>
    </location>
</feature>
<organism evidence="3 4">
    <name type="scientific">Haloferula helveola</name>
    <dbReference type="NCBI Taxonomy" id="490095"/>
    <lineage>
        <taxon>Bacteria</taxon>
        <taxon>Pseudomonadati</taxon>
        <taxon>Verrucomicrobiota</taxon>
        <taxon>Verrucomicrobiia</taxon>
        <taxon>Verrucomicrobiales</taxon>
        <taxon>Verrucomicrobiaceae</taxon>
        <taxon>Haloferula</taxon>
    </lineage>
</organism>
<evidence type="ECO:0000256" key="1">
    <source>
        <dbReference type="ARBA" id="ARBA00022801"/>
    </source>
</evidence>
<keyword evidence="4" id="KW-1185">Reference proteome</keyword>
<dbReference type="Gene3D" id="3.40.50.1110">
    <property type="entry name" value="SGNH hydrolase"/>
    <property type="match status" value="1"/>
</dbReference>
<proteinExistence type="predicted"/>
<name>A0ABM7RII7_9BACT</name>
<dbReference type="EMBL" id="AP024702">
    <property type="protein sequence ID" value="BCX46827.1"/>
    <property type="molecule type" value="Genomic_DNA"/>
</dbReference>
<dbReference type="Proteomes" id="UP001374893">
    <property type="component" value="Chromosome"/>
</dbReference>
<dbReference type="Pfam" id="PF03629">
    <property type="entry name" value="SASA"/>
    <property type="match status" value="1"/>
</dbReference>
<evidence type="ECO:0000259" key="2">
    <source>
        <dbReference type="Pfam" id="PF03629"/>
    </source>
</evidence>
<sequence>MTRSASAGLASLTGQLFARIAGVFLIVNATAELRPAKIFTDHMVLQQELPVAVFGQADPGKAVSVSFKGAEAKGKADAGGRWEARLPAMEADGEAHSLLISDGDETVELKDVLLGEVWICGGQSNMGRPVTGKQAETADHPQIRLFNISGGTPREHDIDDRFGWAVCSPETIARAGDGIGEKRRGFTEVGYVFGRRLHEEMKVPVGLVQMNCGGSTAQDWTLQPELRATLTFDEPVERLTHQAGLLYEVRMRGIVPITTRGVVWYQGEDDGRNKDYGKDFATLIRTWRQLLGRDDLPFYFAQIAQTTYASGMLRVWEGQQWVMENVPHTGMAASNDIYVGTGNGGFKERLDKKSGLPIAGGGNPHPTGKDKIAERLARIALDRTYGREPGVIFGPLYESHEIQGDRIVVTFKHTGTGLATNDGEPPNWFELSDGTKDRNQTVYLKADAEITGSNQVTVRAEGIKEPKHVRFGWHPLTRFNLTNKEGIPATSFRSDKDDRWKVAGQ</sequence>
<dbReference type="InterPro" id="IPR005181">
    <property type="entry name" value="SASA"/>
</dbReference>
<dbReference type="PANTHER" id="PTHR22901:SF0">
    <property type="entry name" value="SIALATE O-ACETYLESTERASE"/>
    <property type="match status" value="1"/>
</dbReference>
<evidence type="ECO:0000313" key="3">
    <source>
        <dbReference type="EMBL" id="BCX46827.1"/>
    </source>
</evidence>
<keyword evidence="1" id="KW-0378">Hydrolase</keyword>
<gene>
    <name evidence="3" type="ORF">HAHE_07350</name>
</gene>
<protein>
    <submittedName>
        <fullName evidence="3">9-O-acetylesterase</fullName>
    </submittedName>
</protein>
<evidence type="ECO:0000313" key="4">
    <source>
        <dbReference type="Proteomes" id="UP001374893"/>
    </source>
</evidence>
<dbReference type="PANTHER" id="PTHR22901">
    <property type="entry name" value="SIALATE O-ACETYLESTERASE"/>
    <property type="match status" value="1"/>
</dbReference>
<dbReference type="InterPro" id="IPR036514">
    <property type="entry name" value="SGNH_hydro_sf"/>
</dbReference>
<reference evidence="3 4" key="1">
    <citation type="submission" date="2021-06" db="EMBL/GenBank/DDBJ databases">
        <title>Complete genome of Haloferula helveola possessing various polysaccharide degrading enzymes.</title>
        <authorList>
            <person name="Takami H."/>
            <person name="Huang C."/>
            <person name="Hamasaki K."/>
        </authorList>
    </citation>
    <scope>NUCLEOTIDE SEQUENCE [LARGE SCALE GENOMIC DNA]</scope>
    <source>
        <strain evidence="3 4">CN-1</strain>
    </source>
</reference>
<dbReference type="InterPro" id="IPR039329">
    <property type="entry name" value="SIAE"/>
</dbReference>
<dbReference type="SUPFAM" id="SSF52266">
    <property type="entry name" value="SGNH hydrolase"/>
    <property type="match status" value="1"/>
</dbReference>
<accession>A0ABM7RII7</accession>